<feature type="transmembrane region" description="Helical" evidence="6">
    <location>
        <begin position="12"/>
        <end position="36"/>
    </location>
</feature>
<dbReference type="PANTHER" id="PTHR10057:SF0">
    <property type="entry name" value="TRANSLOCATOR PROTEIN"/>
    <property type="match status" value="1"/>
</dbReference>
<dbReference type="CDD" id="cd15904">
    <property type="entry name" value="TSPO_MBR"/>
    <property type="match status" value="1"/>
</dbReference>
<keyword evidence="5 6" id="KW-0472">Membrane</keyword>
<dbReference type="Gene3D" id="1.20.1260.100">
    <property type="entry name" value="TspO/MBR protein"/>
    <property type="match status" value="1"/>
</dbReference>
<protein>
    <submittedName>
        <fullName evidence="7">TspO protein</fullName>
    </submittedName>
</protein>
<evidence type="ECO:0000256" key="5">
    <source>
        <dbReference type="ARBA" id="ARBA00023136"/>
    </source>
</evidence>
<dbReference type="PIRSF" id="PIRSF005859">
    <property type="entry name" value="PBR"/>
    <property type="match status" value="1"/>
</dbReference>
<dbReference type="Pfam" id="PF03073">
    <property type="entry name" value="TspO_MBR"/>
    <property type="match status" value="1"/>
</dbReference>
<evidence type="ECO:0000256" key="6">
    <source>
        <dbReference type="SAM" id="Phobius"/>
    </source>
</evidence>
<evidence type="ECO:0000313" key="8">
    <source>
        <dbReference type="Proteomes" id="UP000177331"/>
    </source>
</evidence>
<dbReference type="PANTHER" id="PTHR10057">
    <property type="entry name" value="PERIPHERAL-TYPE BENZODIAZEPINE RECEPTOR"/>
    <property type="match status" value="1"/>
</dbReference>
<evidence type="ECO:0000256" key="4">
    <source>
        <dbReference type="ARBA" id="ARBA00022989"/>
    </source>
</evidence>
<keyword evidence="3 6" id="KW-0812">Transmembrane</keyword>
<dbReference type="EMBL" id="MGFD01000030">
    <property type="protein sequence ID" value="OGL98244.1"/>
    <property type="molecule type" value="Genomic_DNA"/>
</dbReference>
<proteinExistence type="inferred from homology"/>
<dbReference type="InterPro" id="IPR038330">
    <property type="entry name" value="TspO/MBR-related_sf"/>
</dbReference>
<dbReference type="GO" id="GO:0016020">
    <property type="term" value="C:membrane"/>
    <property type="evidence" value="ECO:0007669"/>
    <property type="project" value="UniProtKB-SubCell"/>
</dbReference>
<comment type="caution">
    <text evidence="7">The sequence shown here is derived from an EMBL/GenBank/DDBJ whole genome shotgun (WGS) entry which is preliminary data.</text>
</comment>
<evidence type="ECO:0000256" key="2">
    <source>
        <dbReference type="ARBA" id="ARBA00007524"/>
    </source>
</evidence>
<organism evidence="7 8">
    <name type="scientific">Candidatus Uhrbacteria bacterium RIFOXYB2_FULL_45_11</name>
    <dbReference type="NCBI Taxonomy" id="1802421"/>
    <lineage>
        <taxon>Bacteria</taxon>
        <taxon>Candidatus Uhriibacteriota</taxon>
    </lineage>
</organism>
<sequence>MKIPSKLKLPISILVAVLVGALGSLFTSSSVTTWYATINKPAFNPPSWLFAPVWTILYILMGISFWLIWKSRSPEKHRAMGLFVIQLILNGIWSPIFFGAQAIGGALALIVLLWAAIVLTILVFKKISKPAAWLLVPYIVWVSFATVLNFAIWRLN</sequence>
<dbReference type="GO" id="GO:0033013">
    <property type="term" value="P:tetrapyrrole metabolic process"/>
    <property type="evidence" value="ECO:0007669"/>
    <property type="project" value="UniProtKB-ARBA"/>
</dbReference>
<comment type="similarity">
    <text evidence="2">Belongs to the TspO/BZRP family.</text>
</comment>
<name>A0A1F7W828_9BACT</name>
<dbReference type="AlphaFoldDB" id="A0A1F7W828"/>
<comment type="subcellular location">
    <subcellularLocation>
        <location evidence="1">Membrane</location>
        <topology evidence="1">Multi-pass membrane protein</topology>
    </subcellularLocation>
</comment>
<feature type="transmembrane region" description="Helical" evidence="6">
    <location>
        <begin position="106"/>
        <end position="124"/>
    </location>
</feature>
<keyword evidence="4 6" id="KW-1133">Transmembrane helix</keyword>
<dbReference type="InterPro" id="IPR004307">
    <property type="entry name" value="TspO_MBR"/>
</dbReference>
<reference evidence="7 8" key="1">
    <citation type="journal article" date="2016" name="Nat. Commun.">
        <title>Thousands of microbial genomes shed light on interconnected biogeochemical processes in an aquifer system.</title>
        <authorList>
            <person name="Anantharaman K."/>
            <person name="Brown C.T."/>
            <person name="Hug L.A."/>
            <person name="Sharon I."/>
            <person name="Castelle C.J."/>
            <person name="Probst A.J."/>
            <person name="Thomas B.C."/>
            <person name="Singh A."/>
            <person name="Wilkins M.J."/>
            <person name="Karaoz U."/>
            <person name="Brodie E.L."/>
            <person name="Williams K.H."/>
            <person name="Hubbard S.S."/>
            <person name="Banfield J.F."/>
        </authorList>
    </citation>
    <scope>NUCLEOTIDE SEQUENCE [LARGE SCALE GENOMIC DNA]</scope>
</reference>
<dbReference type="FunFam" id="1.20.1260.100:FF:000001">
    <property type="entry name" value="translocator protein 2"/>
    <property type="match status" value="1"/>
</dbReference>
<feature type="transmembrane region" description="Helical" evidence="6">
    <location>
        <begin position="81"/>
        <end position="100"/>
    </location>
</feature>
<dbReference type="Proteomes" id="UP000177331">
    <property type="component" value="Unassembled WGS sequence"/>
</dbReference>
<feature type="transmembrane region" description="Helical" evidence="6">
    <location>
        <begin position="131"/>
        <end position="153"/>
    </location>
</feature>
<evidence type="ECO:0000313" key="7">
    <source>
        <dbReference type="EMBL" id="OGL98244.1"/>
    </source>
</evidence>
<accession>A0A1F7W828</accession>
<feature type="transmembrane region" description="Helical" evidence="6">
    <location>
        <begin position="48"/>
        <end position="69"/>
    </location>
</feature>
<dbReference type="STRING" id="1802421.A2318_01380"/>
<evidence type="ECO:0000256" key="3">
    <source>
        <dbReference type="ARBA" id="ARBA00022692"/>
    </source>
</evidence>
<gene>
    <name evidence="7" type="ORF">A2318_01380</name>
</gene>
<evidence type="ECO:0000256" key="1">
    <source>
        <dbReference type="ARBA" id="ARBA00004141"/>
    </source>
</evidence>